<feature type="transmembrane region" description="Helical" evidence="13">
    <location>
        <begin position="96"/>
        <end position="120"/>
    </location>
</feature>
<gene>
    <name evidence="13" type="primary">fluC</name>
    <name evidence="13" type="synonym">crcB</name>
    <name evidence="15" type="ORF">R6G80_05195</name>
    <name evidence="14" type="ORF">R6G86_02670</name>
</gene>
<evidence type="ECO:0000256" key="6">
    <source>
        <dbReference type="ARBA" id="ARBA00022989"/>
    </source>
</evidence>
<evidence type="ECO:0000256" key="10">
    <source>
        <dbReference type="ARBA" id="ARBA00035120"/>
    </source>
</evidence>
<proteinExistence type="inferred from homology"/>
<evidence type="ECO:0000256" key="7">
    <source>
        <dbReference type="ARBA" id="ARBA00023065"/>
    </source>
</evidence>
<evidence type="ECO:0000256" key="13">
    <source>
        <dbReference type="HAMAP-Rule" id="MF_00454"/>
    </source>
</evidence>
<evidence type="ECO:0000256" key="11">
    <source>
        <dbReference type="ARBA" id="ARBA00035585"/>
    </source>
</evidence>
<dbReference type="EMBL" id="JAWNGC010000005">
    <property type="protein sequence ID" value="MDY5155120.1"/>
    <property type="molecule type" value="Genomic_DNA"/>
</dbReference>
<dbReference type="Proteomes" id="UP001275049">
    <property type="component" value="Unassembled WGS sequence"/>
</dbReference>
<dbReference type="Proteomes" id="UP001281731">
    <property type="component" value="Unassembled WGS sequence"/>
</dbReference>
<organism evidence="15 17">
    <name type="scientific">Actinotignum urinale</name>
    <dbReference type="NCBI Taxonomy" id="190146"/>
    <lineage>
        <taxon>Bacteria</taxon>
        <taxon>Bacillati</taxon>
        <taxon>Actinomycetota</taxon>
        <taxon>Actinomycetes</taxon>
        <taxon>Actinomycetales</taxon>
        <taxon>Actinomycetaceae</taxon>
        <taxon>Actinotignum</taxon>
    </lineage>
</organism>
<comment type="similarity">
    <text evidence="10 13">Belongs to the fluoride channel Fluc/FEX (TC 1.A.43) family.</text>
</comment>
<evidence type="ECO:0000313" key="17">
    <source>
        <dbReference type="Proteomes" id="UP001281731"/>
    </source>
</evidence>
<dbReference type="EMBL" id="JAWNGA010000003">
    <property type="protein sequence ID" value="MDY5132649.1"/>
    <property type="molecule type" value="Genomic_DNA"/>
</dbReference>
<keyword evidence="6 13" id="KW-1133">Transmembrane helix</keyword>
<evidence type="ECO:0000313" key="15">
    <source>
        <dbReference type="EMBL" id="MDY5155120.1"/>
    </source>
</evidence>
<comment type="subcellular location">
    <subcellularLocation>
        <location evidence="1 13">Cell membrane</location>
        <topology evidence="1 13">Multi-pass membrane protein</topology>
    </subcellularLocation>
</comment>
<dbReference type="HAMAP" id="MF_00454">
    <property type="entry name" value="FluC"/>
    <property type="match status" value="1"/>
</dbReference>
<dbReference type="GO" id="GO:0005886">
    <property type="term" value="C:plasma membrane"/>
    <property type="evidence" value="ECO:0007669"/>
    <property type="project" value="UniProtKB-SubCell"/>
</dbReference>
<feature type="transmembrane region" description="Helical" evidence="13">
    <location>
        <begin position="6"/>
        <end position="23"/>
    </location>
</feature>
<dbReference type="Pfam" id="PF02537">
    <property type="entry name" value="CRCB"/>
    <property type="match status" value="1"/>
</dbReference>
<keyword evidence="4 13" id="KW-0812">Transmembrane</keyword>
<reference evidence="15 16" key="1">
    <citation type="submission" date="2023-10" db="EMBL/GenBank/DDBJ databases">
        <title>Whole Genome based description of the genera Actinobaculum and Actinotignum reveals a complex phylogenetic relationship within the species included in the genus Actinotignum.</title>
        <authorList>
            <person name="Jensen C.S."/>
            <person name="Dargis R."/>
            <person name="Kemp M."/>
            <person name="Christensen J.J."/>
        </authorList>
    </citation>
    <scope>NUCLEOTIDE SEQUENCE</scope>
    <source>
        <strain evidence="15">SLA_B511</strain>
        <strain evidence="14 16">SLA_B974</strain>
    </source>
</reference>
<dbReference type="GO" id="GO:0140114">
    <property type="term" value="P:cellular detoxification of fluoride"/>
    <property type="evidence" value="ECO:0007669"/>
    <property type="project" value="UniProtKB-UniRule"/>
</dbReference>
<evidence type="ECO:0000256" key="4">
    <source>
        <dbReference type="ARBA" id="ARBA00022692"/>
    </source>
</evidence>
<feature type="binding site" evidence="13">
    <location>
        <position position="78"/>
    </location>
    <ligand>
        <name>Na(+)</name>
        <dbReference type="ChEBI" id="CHEBI:29101"/>
        <note>structural</note>
    </ligand>
</feature>
<keyword evidence="5 13" id="KW-0479">Metal-binding</keyword>
<keyword evidence="13" id="KW-0915">Sodium</keyword>
<keyword evidence="8 13" id="KW-0472">Membrane</keyword>
<name>A0AAW9HMJ5_9ACTO</name>
<accession>A0AAW9HMJ5</accession>
<keyword evidence="16" id="KW-1185">Reference proteome</keyword>
<evidence type="ECO:0000313" key="14">
    <source>
        <dbReference type="EMBL" id="MDY5132649.1"/>
    </source>
</evidence>
<keyword evidence="9 13" id="KW-0407">Ion channel</keyword>
<dbReference type="PANTHER" id="PTHR28259:SF16">
    <property type="entry name" value="FLUORIDE-SPECIFIC ION CHANNEL FLUC 2"/>
    <property type="match status" value="1"/>
</dbReference>
<feature type="transmembrane region" description="Helical" evidence="13">
    <location>
        <begin position="35"/>
        <end position="59"/>
    </location>
</feature>
<comment type="catalytic activity">
    <reaction evidence="11">
        <text>fluoride(in) = fluoride(out)</text>
        <dbReference type="Rhea" id="RHEA:76159"/>
        <dbReference type="ChEBI" id="CHEBI:17051"/>
    </reaction>
    <physiologicalReaction direction="left-to-right" evidence="11">
        <dbReference type="Rhea" id="RHEA:76160"/>
    </physiologicalReaction>
</comment>
<dbReference type="RefSeq" id="WP_308806489.1">
    <property type="nucleotide sequence ID" value="NZ_CAMYCL010000002.1"/>
</dbReference>
<comment type="caution">
    <text evidence="15">The sequence shown here is derived from an EMBL/GenBank/DDBJ whole genome shotgun (WGS) entry which is preliminary data.</text>
</comment>
<evidence type="ECO:0000256" key="2">
    <source>
        <dbReference type="ARBA" id="ARBA00022448"/>
    </source>
</evidence>
<evidence type="ECO:0000256" key="5">
    <source>
        <dbReference type="ARBA" id="ARBA00022723"/>
    </source>
</evidence>
<feature type="binding site" evidence="13">
    <location>
        <position position="75"/>
    </location>
    <ligand>
        <name>Na(+)</name>
        <dbReference type="ChEBI" id="CHEBI:29101"/>
        <note>structural</note>
    </ligand>
</feature>
<dbReference type="AlphaFoldDB" id="A0AAW9HMJ5"/>
<evidence type="ECO:0000256" key="1">
    <source>
        <dbReference type="ARBA" id="ARBA00004651"/>
    </source>
</evidence>
<comment type="activity regulation">
    <text evidence="13">Na(+) is not transported, but it plays an essential structural role and its presence is essential for fluoride channel function.</text>
</comment>
<comment type="function">
    <text evidence="12 13">Fluoride-specific ion channel. Important for reducing fluoride concentration in the cell, thus reducing its toxicity.</text>
</comment>
<protein>
    <recommendedName>
        <fullName evidence="13">Fluoride-specific ion channel FluC</fullName>
    </recommendedName>
</protein>
<keyword evidence="3 13" id="KW-1003">Cell membrane</keyword>
<keyword evidence="2 13" id="KW-0813">Transport</keyword>
<dbReference type="GO" id="GO:0046872">
    <property type="term" value="F:metal ion binding"/>
    <property type="evidence" value="ECO:0007669"/>
    <property type="project" value="UniProtKB-KW"/>
</dbReference>
<sequence length="133" mass="14552">MILIQLFFIVLAGGCGAVVRAWLDSLITTHTRAKWPVGIFTVNVLGCFCIGALIGFAFLPFFKEISPVITLGFLGGFTTFSTAMTDVVHLAQQKRYVASVALLTGTYISAFIALYIGLWLPTLIFFSLMYSLI</sequence>
<evidence type="ECO:0000313" key="16">
    <source>
        <dbReference type="Proteomes" id="UP001275049"/>
    </source>
</evidence>
<dbReference type="GO" id="GO:0062054">
    <property type="term" value="F:fluoride channel activity"/>
    <property type="evidence" value="ECO:0007669"/>
    <property type="project" value="UniProtKB-UniRule"/>
</dbReference>
<evidence type="ECO:0000256" key="8">
    <source>
        <dbReference type="ARBA" id="ARBA00023136"/>
    </source>
</evidence>
<keyword evidence="7 13" id="KW-0406">Ion transport</keyword>
<dbReference type="PANTHER" id="PTHR28259">
    <property type="entry name" value="FLUORIDE EXPORT PROTEIN 1-RELATED"/>
    <property type="match status" value="1"/>
</dbReference>
<evidence type="ECO:0000256" key="3">
    <source>
        <dbReference type="ARBA" id="ARBA00022475"/>
    </source>
</evidence>
<evidence type="ECO:0000256" key="12">
    <source>
        <dbReference type="ARBA" id="ARBA00049940"/>
    </source>
</evidence>
<dbReference type="InterPro" id="IPR003691">
    <property type="entry name" value="FluC"/>
</dbReference>
<feature type="transmembrane region" description="Helical" evidence="13">
    <location>
        <begin position="65"/>
        <end position="84"/>
    </location>
</feature>
<evidence type="ECO:0000256" key="9">
    <source>
        <dbReference type="ARBA" id="ARBA00023303"/>
    </source>
</evidence>